<feature type="domain" description="C2" evidence="7">
    <location>
        <begin position="170"/>
        <end position="293"/>
    </location>
</feature>
<reference evidence="9" key="2">
    <citation type="submission" date="2020-10" db="UniProtKB">
        <authorList>
            <consortium name="WormBaseParasite"/>
        </authorList>
    </citation>
    <scope>IDENTIFICATION</scope>
</reference>
<dbReference type="InterPro" id="IPR035892">
    <property type="entry name" value="C2_domain_sf"/>
</dbReference>
<evidence type="ECO:0000256" key="3">
    <source>
        <dbReference type="ARBA" id="ARBA00022737"/>
    </source>
</evidence>
<keyword evidence="3" id="KW-0677">Repeat</keyword>
<dbReference type="GO" id="GO:0061025">
    <property type="term" value="P:membrane fusion"/>
    <property type="evidence" value="ECO:0007669"/>
    <property type="project" value="TreeGrafter"/>
</dbReference>
<feature type="compositionally biased region" description="Polar residues" evidence="6">
    <location>
        <begin position="137"/>
        <end position="151"/>
    </location>
</feature>
<protein>
    <submittedName>
        <fullName evidence="9">C2 domain-containing protein</fullName>
    </submittedName>
</protein>
<accession>A0A7E4UZR3</accession>
<evidence type="ECO:0000259" key="7">
    <source>
        <dbReference type="PROSITE" id="PS50004"/>
    </source>
</evidence>
<evidence type="ECO:0000256" key="2">
    <source>
        <dbReference type="ARBA" id="ARBA00022692"/>
    </source>
</evidence>
<name>A0A7E4UZR3_PANRE</name>
<dbReference type="PANTHER" id="PTHR12546:SF33">
    <property type="entry name" value="SPERM VESICLE FUSION PROTEIN FER-1"/>
    <property type="match status" value="1"/>
</dbReference>
<dbReference type="Pfam" id="PF00168">
    <property type="entry name" value="C2"/>
    <property type="match status" value="1"/>
</dbReference>
<feature type="compositionally biased region" description="Basic residues" evidence="6">
    <location>
        <begin position="58"/>
        <end position="68"/>
    </location>
</feature>
<dbReference type="PROSITE" id="PS50004">
    <property type="entry name" value="C2"/>
    <property type="match status" value="1"/>
</dbReference>
<feature type="compositionally biased region" description="Basic and acidic residues" evidence="6">
    <location>
        <begin position="82"/>
        <end position="98"/>
    </location>
</feature>
<reference evidence="8" key="1">
    <citation type="journal article" date="2013" name="Genetics">
        <title>The draft genome and transcriptome of Panagrellus redivivus are shaped by the harsh demands of a free-living lifestyle.</title>
        <authorList>
            <person name="Srinivasan J."/>
            <person name="Dillman A.R."/>
            <person name="Macchietto M.G."/>
            <person name="Heikkinen L."/>
            <person name="Lakso M."/>
            <person name="Fracchia K.M."/>
            <person name="Antoshechkin I."/>
            <person name="Mortazavi A."/>
            <person name="Wong G."/>
            <person name="Sternberg P.W."/>
        </authorList>
    </citation>
    <scope>NUCLEOTIDE SEQUENCE [LARGE SCALE GENOMIC DNA]</scope>
    <source>
        <strain evidence="8">MT8872</strain>
    </source>
</reference>
<organism evidence="8 9">
    <name type="scientific">Panagrellus redivivus</name>
    <name type="common">Microworm</name>
    <dbReference type="NCBI Taxonomy" id="6233"/>
    <lineage>
        <taxon>Eukaryota</taxon>
        <taxon>Metazoa</taxon>
        <taxon>Ecdysozoa</taxon>
        <taxon>Nematoda</taxon>
        <taxon>Chromadorea</taxon>
        <taxon>Rhabditida</taxon>
        <taxon>Tylenchina</taxon>
        <taxon>Panagrolaimomorpha</taxon>
        <taxon>Panagrolaimoidea</taxon>
        <taxon>Panagrolaimidae</taxon>
        <taxon>Panagrellus</taxon>
    </lineage>
</organism>
<proteinExistence type="predicted"/>
<keyword evidence="8" id="KW-1185">Reference proteome</keyword>
<keyword evidence="2" id="KW-0812">Transmembrane</keyword>
<dbReference type="GO" id="GO:0007009">
    <property type="term" value="P:plasma membrane organization"/>
    <property type="evidence" value="ECO:0007669"/>
    <property type="project" value="TreeGrafter"/>
</dbReference>
<keyword evidence="5" id="KW-0472">Membrane</keyword>
<feature type="compositionally biased region" description="Acidic residues" evidence="6">
    <location>
        <begin position="35"/>
        <end position="52"/>
    </location>
</feature>
<feature type="compositionally biased region" description="Polar residues" evidence="6">
    <location>
        <begin position="116"/>
        <end position="128"/>
    </location>
</feature>
<dbReference type="SMART" id="SM00239">
    <property type="entry name" value="C2"/>
    <property type="match status" value="1"/>
</dbReference>
<dbReference type="InterPro" id="IPR037721">
    <property type="entry name" value="Ferlin"/>
</dbReference>
<dbReference type="PANTHER" id="PTHR12546">
    <property type="entry name" value="FER-1-LIKE"/>
    <property type="match status" value="1"/>
</dbReference>
<evidence type="ECO:0000256" key="6">
    <source>
        <dbReference type="SAM" id="MobiDB-lite"/>
    </source>
</evidence>
<dbReference type="GO" id="GO:0016020">
    <property type="term" value="C:membrane"/>
    <property type="evidence" value="ECO:0007669"/>
    <property type="project" value="UniProtKB-SubCell"/>
</dbReference>
<evidence type="ECO:0000256" key="1">
    <source>
        <dbReference type="ARBA" id="ARBA00004167"/>
    </source>
</evidence>
<evidence type="ECO:0000313" key="8">
    <source>
        <dbReference type="Proteomes" id="UP000492821"/>
    </source>
</evidence>
<keyword evidence="4" id="KW-1133">Transmembrane helix</keyword>
<evidence type="ECO:0000313" key="9">
    <source>
        <dbReference type="WBParaSite" id="Pan_g14841.t1"/>
    </source>
</evidence>
<comment type="subcellular location">
    <subcellularLocation>
        <location evidence="1">Membrane</location>
        <topology evidence="1">Single-pass membrane protein</topology>
    </subcellularLocation>
</comment>
<evidence type="ECO:0000256" key="4">
    <source>
        <dbReference type="ARBA" id="ARBA00022989"/>
    </source>
</evidence>
<dbReference type="WBParaSite" id="Pan_g14841.t1">
    <property type="protein sequence ID" value="Pan_g14841.t1"/>
    <property type="gene ID" value="Pan_g14841"/>
</dbReference>
<evidence type="ECO:0000256" key="5">
    <source>
        <dbReference type="ARBA" id="ARBA00023136"/>
    </source>
</evidence>
<sequence length="753" mass="83806">MKKLVSKTKNKIAEKMIKKEIEKMESGMMGGGGGGEDDGEGTTGGEETDGDTGEGRFSKLKNKIKGLGRKPSDVRAAVSKKSKSETDIEPGETDKETDGETDGEGGMEAAEETDTPIETTDGSRSGVDTGSEDGYNTPASQNNSSYESDSGTEAEERKRLKVKDLALDEELAKPEMEIFLPNNRKTKFTVAVRVVDAMELQGFENQELNPLVSVVIGKKCRKTRLVRGTDNPVWDQTMCFKFNTTLEELGSKGVEFNVYSAGSFLRNSLIGAFRYDLSLVYKAPGHKSVGKWLALRSVSEEGDTDGQIRGFLRVCIGITFPGSNGSTSLPFREDQCEVVSAADSVTYRLQVRVFKILSLMHRVRYGNVKTPKAALMFAVEVCIGEKTKCITKFCEGDEENIAINEEVLLPLMWPTVTRRIRIRILSKKHKKARKKVVATAWLNMKSLCQSGDNGYLPLFGPSFINFFGPDLDTKDLANSEIKKMRDGESECTVFYGRLLCDLDCESARIHRPTVRDMPTAAVNASEAFYTHRHYTLFCTFFSANVINPEFKMNNVQYAISIGEFGNPEYDYALKSTDRTLQSMPIYDSTRYYAMPWGTHKPVCEIQCSWEEIGPRIAQSSAILRVSRLLKDFREEAELRAGSNSDPGALVSVIVNAIDEAIVALRWIEDACGYKTLIKGSADPMWLTKLDSHLEQARFAKFRQLEARLDGFKYTAIEYEQMDEGALNKITDAARDLDDLIVDAQISIPDVLIL</sequence>
<dbReference type="InterPro" id="IPR000008">
    <property type="entry name" value="C2_dom"/>
</dbReference>
<dbReference type="SUPFAM" id="SSF49562">
    <property type="entry name" value="C2 domain (Calcium/lipid-binding domain, CaLB)"/>
    <property type="match status" value="1"/>
</dbReference>
<dbReference type="Gene3D" id="2.60.40.150">
    <property type="entry name" value="C2 domain"/>
    <property type="match status" value="1"/>
</dbReference>
<feature type="region of interest" description="Disordered" evidence="6">
    <location>
        <begin position="23"/>
        <end position="159"/>
    </location>
</feature>
<dbReference type="AlphaFoldDB" id="A0A7E4UZR3"/>
<feature type="compositionally biased region" description="Acidic residues" evidence="6">
    <location>
        <begin position="99"/>
        <end position="115"/>
    </location>
</feature>
<dbReference type="Proteomes" id="UP000492821">
    <property type="component" value="Unassembled WGS sequence"/>
</dbReference>